<protein>
    <submittedName>
        <fullName evidence="1">Uncharacterized protein</fullName>
    </submittedName>
</protein>
<evidence type="ECO:0000313" key="2">
    <source>
        <dbReference type="Proteomes" id="UP000004713"/>
    </source>
</evidence>
<name>B0NU58_BACSE</name>
<comment type="caution">
    <text evidence="1">The sequence shown here is derived from an EMBL/GenBank/DDBJ whole genome shotgun (WGS) entry which is preliminary data.</text>
</comment>
<accession>B0NU58</accession>
<dbReference type="AlphaFoldDB" id="B0NU58"/>
<evidence type="ECO:0000313" key="1">
    <source>
        <dbReference type="EMBL" id="EDS13901.1"/>
    </source>
</evidence>
<dbReference type="HOGENOM" id="CLU_2165933_0_0_10"/>
<organism evidence="1 2">
    <name type="scientific">Bacteroides stercoris ATCC 43183</name>
    <dbReference type="NCBI Taxonomy" id="449673"/>
    <lineage>
        <taxon>Bacteria</taxon>
        <taxon>Pseudomonadati</taxon>
        <taxon>Bacteroidota</taxon>
        <taxon>Bacteroidia</taxon>
        <taxon>Bacteroidales</taxon>
        <taxon>Bacteroidaceae</taxon>
        <taxon>Bacteroides</taxon>
    </lineage>
</organism>
<reference evidence="1 2" key="2">
    <citation type="submission" date="2007-11" db="EMBL/GenBank/DDBJ databases">
        <authorList>
            <person name="Fulton L."/>
            <person name="Clifton S."/>
            <person name="Fulton B."/>
            <person name="Xu J."/>
            <person name="Minx P."/>
            <person name="Pepin K.H."/>
            <person name="Johnson M."/>
            <person name="Thiruvilangam P."/>
            <person name="Bhonagiri V."/>
            <person name="Nash W.E."/>
            <person name="Mardis E.R."/>
            <person name="Wilson R.K."/>
        </authorList>
    </citation>
    <scope>NUCLEOTIDE SEQUENCE [LARGE SCALE GENOMIC DNA]</scope>
    <source>
        <strain evidence="1 2">ATCC 43183</strain>
    </source>
</reference>
<gene>
    <name evidence="1" type="ORF">BACSTE_03043</name>
</gene>
<dbReference type="EMBL" id="ABFZ02000022">
    <property type="protein sequence ID" value="EDS13901.1"/>
    <property type="molecule type" value="Genomic_DNA"/>
</dbReference>
<dbReference type="Proteomes" id="UP000004713">
    <property type="component" value="Unassembled WGS sequence"/>
</dbReference>
<reference evidence="1 2" key="1">
    <citation type="submission" date="2007-11" db="EMBL/GenBank/DDBJ databases">
        <title>Draft genome sequence of Bacteroides stercoris(ATCC 43183).</title>
        <authorList>
            <person name="Sudarsanam P."/>
            <person name="Ley R."/>
            <person name="Guruge J."/>
            <person name="Turnbaugh P.J."/>
            <person name="Mahowald M."/>
            <person name="Liep D."/>
            <person name="Gordon J."/>
        </authorList>
    </citation>
    <scope>NUCLEOTIDE SEQUENCE [LARGE SCALE GENOMIC DNA]</scope>
    <source>
        <strain evidence="1 2">ATCC 43183</strain>
    </source>
</reference>
<proteinExistence type="predicted"/>
<sequence>MILDIKTECEHTKSCVACIRRSECGHVNRSEKAKRYYCLDRNRKKITLPPYIILQYIHVLTKGCGFDKDAVIEIVDDCTKYIVSENRDKLKAVAMELILPDESYQYLWYD</sequence>